<comment type="caution">
    <text evidence="1">The sequence shown here is derived from an EMBL/GenBank/DDBJ whole genome shotgun (WGS) entry which is preliminary data.</text>
</comment>
<proteinExistence type="predicted"/>
<dbReference type="AlphaFoldDB" id="A0A7W4VUI3"/>
<dbReference type="RefSeq" id="WP_183591435.1">
    <property type="nucleotide sequence ID" value="NZ_JACHWR010000001.1"/>
</dbReference>
<dbReference type="InterPro" id="IPR029069">
    <property type="entry name" value="HotDog_dom_sf"/>
</dbReference>
<protein>
    <submittedName>
        <fullName evidence="1">3-hydroxymyristoyl/3-hydroxydecanoyl-(Acyl carrier protein) dehydratase</fullName>
    </submittedName>
</protein>
<dbReference type="SUPFAM" id="SSF54637">
    <property type="entry name" value="Thioesterase/thiol ester dehydrase-isomerase"/>
    <property type="match status" value="1"/>
</dbReference>
<dbReference type="Gene3D" id="3.10.129.10">
    <property type="entry name" value="Hotdog Thioesterase"/>
    <property type="match status" value="1"/>
</dbReference>
<keyword evidence="2" id="KW-1185">Reference proteome</keyword>
<name>A0A7W4VUI3_9ACTN</name>
<evidence type="ECO:0000313" key="2">
    <source>
        <dbReference type="Proteomes" id="UP000589626"/>
    </source>
</evidence>
<accession>A0A7W4VUI3</accession>
<gene>
    <name evidence="1" type="ORF">FHU40_001348</name>
</gene>
<sequence length="139" mass="15015">MTRTTTTEEVVVTGELVATLLDAAGFVHPLFDASNPDRPLPGQGVLLLVGGMLERSGALDHAIAMVGLDDVRFRTMVRADDRIRAALQLRSARTTSGGSRIETFGCTVHNQFDVVVLEATVQMLVQPIENGPSTREEQL</sequence>
<dbReference type="Proteomes" id="UP000589626">
    <property type="component" value="Unassembled WGS sequence"/>
</dbReference>
<evidence type="ECO:0000313" key="1">
    <source>
        <dbReference type="EMBL" id="MBB3041547.1"/>
    </source>
</evidence>
<organism evidence="1 2">
    <name type="scientific">Nocardioides soli</name>
    <dbReference type="NCBI Taxonomy" id="1036020"/>
    <lineage>
        <taxon>Bacteria</taxon>
        <taxon>Bacillati</taxon>
        <taxon>Actinomycetota</taxon>
        <taxon>Actinomycetes</taxon>
        <taxon>Propionibacteriales</taxon>
        <taxon>Nocardioidaceae</taxon>
        <taxon>Nocardioides</taxon>
    </lineage>
</organism>
<reference evidence="1 2" key="1">
    <citation type="submission" date="2020-08" db="EMBL/GenBank/DDBJ databases">
        <title>Sequencing the genomes of 1000 actinobacteria strains.</title>
        <authorList>
            <person name="Klenk H.-P."/>
        </authorList>
    </citation>
    <scope>NUCLEOTIDE SEQUENCE [LARGE SCALE GENOMIC DNA]</scope>
    <source>
        <strain evidence="1 2">DSM 105498</strain>
    </source>
</reference>
<dbReference type="EMBL" id="JACHWR010000001">
    <property type="protein sequence ID" value="MBB3041547.1"/>
    <property type="molecule type" value="Genomic_DNA"/>
</dbReference>
<dbReference type="CDD" id="cd03441">
    <property type="entry name" value="R_hydratase_like"/>
    <property type="match status" value="1"/>
</dbReference>